<protein>
    <submittedName>
        <fullName evidence="13">Methyl-accepting chemotaxis protein</fullName>
    </submittedName>
</protein>
<dbReference type="PANTHER" id="PTHR32089">
    <property type="entry name" value="METHYL-ACCEPTING CHEMOTAXIS PROTEIN MCPB"/>
    <property type="match status" value="1"/>
</dbReference>
<dbReference type="RefSeq" id="WP_338536254.1">
    <property type="nucleotide sequence ID" value="NZ_AP028654.1"/>
</dbReference>
<dbReference type="EMBL" id="AP028654">
    <property type="protein sequence ID" value="BEP27894.1"/>
    <property type="molecule type" value="Genomic_DNA"/>
</dbReference>
<feature type="transmembrane region" description="Helical" evidence="10">
    <location>
        <begin position="300"/>
        <end position="319"/>
    </location>
</feature>
<dbReference type="InterPro" id="IPR003660">
    <property type="entry name" value="HAMP_dom"/>
</dbReference>
<dbReference type="KEGG" id="hprf:HLPR_02250"/>
<sequence>MSKDKVKQKKSHKSNIKGRGLGFRIISVFIIIMVVGISAIGFTVYNKTNKILKENLIDTSKATTKSIDDSIKNYLNEFSFITGFMSDDANVQQVLSYPDSKKWMLKSFESIAKNEPDLMNVYIGTRDGQMLLYPQVDLPADYDPRKRGWYEAAVKADKLIWTDPYVDAFTGDMVVTVAKPVYNKFNNNKFVGVAALDISLKTLAENMNKITVGENGYAILVDGNGITMTHKDSKVIGKPIPVKELAEAMKKSNEDTVEYTYNGVEKIGIFDTVVGPRWKILVGLDVAEINDDSAKNLNNIITVGIITLIIGLIIFLLFAKRITNNIKKLLDNMEDVKKGDLTKLFNVSSTDELGALAGFFEDTLKELGNLVKNIKNVSHELTSNAENLAGTSEEASAAADEVSRASEDIAKGAQSQAEDAERGAEIARELADKLNVLGDNINAVYEGIKEVTNANTKGFETINELTEKSNISKATSDKTEKVVKELEEKTNDIGTILDAISAIAVQTNLLALNASIEAARAGEHGRGFAVVAEEIRKLAEESSTAADQVREIVTNIQADSKNAVESVSQMKEISDEQLTAVKGVNDAFDMITVSVTEISGSVNQIVEYKDMIEENKNGLLEAIENISAVSEETAAASEEVNASMEQQTFAVEEVAKAAEKLNEIALELNTEIDKFKI</sequence>
<gene>
    <name evidence="13" type="ORF">HLPR_02250</name>
</gene>
<organism evidence="13 14">
    <name type="scientific">Helicovermis profundi</name>
    <dbReference type="NCBI Taxonomy" id="3065157"/>
    <lineage>
        <taxon>Bacteria</taxon>
        <taxon>Bacillati</taxon>
        <taxon>Bacillota</taxon>
        <taxon>Clostridia</taxon>
        <taxon>Helicovermis</taxon>
    </lineage>
</organism>
<dbReference type="CDD" id="cd11386">
    <property type="entry name" value="MCP_signal"/>
    <property type="match status" value="1"/>
</dbReference>
<evidence type="ECO:0000259" key="11">
    <source>
        <dbReference type="PROSITE" id="PS50111"/>
    </source>
</evidence>
<dbReference type="PANTHER" id="PTHR32089:SF114">
    <property type="entry name" value="METHYL-ACCEPTING CHEMOTAXIS PROTEIN MCPB"/>
    <property type="match status" value="1"/>
</dbReference>
<feature type="domain" description="HAMP" evidence="12">
    <location>
        <begin position="320"/>
        <end position="372"/>
    </location>
</feature>
<keyword evidence="14" id="KW-1185">Reference proteome</keyword>
<feature type="transmembrane region" description="Helical" evidence="10">
    <location>
        <begin position="21"/>
        <end position="45"/>
    </location>
</feature>
<dbReference type="SUPFAM" id="SSF58104">
    <property type="entry name" value="Methyl-accepting chemotaxis protein (MCP) signaling domain"/>
    <property type="match status" value="1"/>
</dbReference>
<dbReference type="InterPro" id="IPR033479">
    <property type="entry name" value="dCache_1"/>
</dbReference>
<evidence type="ECO:0000256" key="3">
    <source>
        <dbReference type="ARBA" id="ARBA00022500"/>
    </source>
</evidence>
<dbReference type="CDD" id="cd12913">
    <property type="entry name" value="PDC1_MCP_like"/>
    <property type="match status" value="1"/>
</dbReference>
<dbReference type="Pfam" id="PF00672">
    <property type="entry name" value="HAMP"/>
    <property type="match status" value="1"/>
</dbReference>
<comment type="similarity">
    <text evidence="8">Belongs to the methyl-accepting chemotaxis (MCP) protein family.</text>
</comment>
<evidence type="ECO:0000256" key="6">
    <source>
        <dbReference type="ARBA" id="ARBA00023136"/>
    </source>
</evidence>
<evidence type="ECO:0000256" key="1">
    <source>
        <dbReference type="ARBA" id="ARBA00004651"/>
    </source>
</evidence>
<evidence type="ECO:0000256" key="4">
    <source>
        <dbReference type="ARBA" id="ARBA00022692"/>
    </source>
</evidence>
<evidence type="ECO:0000313" key="13">
    <source>
        <dbReference type="EMBL" id="BEP27894.1"/>
    </source>
</evidence>
<dbReference type="Gene3D" id="6.10.340.10">
    <property type="match status" value="1"/>
</dbReference>
<evidence type="ECO:0000256" key="9">
    <source>
        <dbReference type="PROSITE-ProRule" id="PRU00284"/>
    </source>
</evidence>
<dbReference type="Gene3D" id="1.10.287.950">
    <property type="entry name" value="Methyl-accepting chemotaxis protein"/>
    <property type="match status" value="1"/>
</dbReference>
<dbReference type="SMART" id="SM00283">
    <property type="entry name" value="MA"/>
    <property type="match status" value="1"/>
</dbReference>
<keyword evidence="3" id="KW-0145">Chemotaxis</keyword>
<keyword evidence="7 9" id="KW-0807">Transducer</keyword>
<evidence type="ECO:0000313" key="14">
    <source>
        <dbReference type="Proteomes" id="UP001321786"/>
    </source>
</evidence>
<evidence type="ECO:0000256" key="2">
    <source>
        <dbReference type="ARBA" id="ARBA00022475"/>
    </source>
</evidence>
<proteinExistence type="inferred from homology"/>
<dbReference type="InterPro" id="IPR029151">
    <property type="entry name" value="Sensor-like_sf"/>
</dbReference>
<name>A0AAU9E0K2_9FIRM</name>
<comment type="subcellular location">
    <subcellularLocation>
        <location evidence="1">Cell membrane</location>
        <topology evidence="1">Multi-pass membrane protein</topology>
    </subcellularLocation>
</comment>
<keyword evidence="6 10" id="KW-0472">Membrane</keyword>
<feature type="domain" description="Methyl-accepting transducer" evidence="11">
    <location>
        <begin position="391"/>
        <end position="648"/>
    </location>
</feature>
<reference evidence="13 14" key="1">
    <citation type="submission" date="2023-08" db="EMBL/GenBank/DDBJ databases">
        <title>Helicovermis profunda gen. nov., sp. nov., a novel mesophilic, fermentative bacterium within the Bacillota from a deep-sea hydrothermal vent chimney.</title>
        <authorList>
            <person name="Miyazaki U."/>
            <person name="Mizutani D."/>
            <person name="Hashimoto Y."/>
            <person name="Tame A."/>
            <person name="Sawayama S."/>
            <person name="Miyazaki J."/>
            <person name="Takai K."/>
            <person name="Nakagawa S."/>
        </authorList>
    </citation>
    <scope>NUCLEOTIDE SEQUENCE [LARGE SCALE GENOMIC DNA]</scope>
    <source>
        <strain evidence="13 14">S502</strain>
    </source>
</reference>
<dbReference type="Pfam" id="PF00015">
    <property type="entry name" value="MCPsignal"/>
    <property type="match status" value="1"/>
</dbReference>
<evidence type="ECO:0000256" key="7">
    <source>
        <dbReference type="ARBA" id="ARBA00023224"/>
    </source>
</evidence>
<dbReference type="GO" id="GO:0006935">
    <property type="term" value="P:chemotaxis"/>
    <property type="evidence" value="ECO:0007669"/>
    <property type="project" value="UniProtKB-KW"/>
</dbReference>
<dbReference type="SUPFAM" id="SSF103190">
    <property type="entry name" value="Sensory domain-like"/>
    <property type="match status" value="1"/>
</dbReference>
<dbReference type="Pfam" id="PF02743">
    <property type="entry name" value="dCache_1"/>
    <property type="match status" value="1"/>
</dbReference>
<keyword evidence="4 10" id="KW-0812">Transmembrane</keyword>
<accession>A0AAU9E0K2</accession>
<evidence type="ECO:0000256" key="5">
    <source>
        <dbReference type="ARBA" id="ARBA00022989"/>
    </source>
</evidence>
<dbReference type="CDD" id="cd06225">
    <property type="entry name" value="HAMP"/>
    <property type="match status" value="1"/>
</dbReference>
<dbReference type="SMART" id="SM00304">
    <property type="entry name" value="HAMP"/>
    <property type="match status" value="3"/>
</dbReference>
<evidence type="ECO:0000256" key="10">
    <source>
        <dbReference type="SAM" id="Phobius"/>
    </source>
</evidence>
<dbReference type="CDD" id="cd12912">
    <property type="entry name" value="PDC2_MCP_like"/>
    <property type="match status" value="1"/>
</dbReference>
<dbReference type="PROSITE" id="PS50885">
    <property type="entry name" value="HAMP"/>
    <property type="match status" value="1"/>
</dbReference>
<keyword evidence="2" id="KW-1003">Cell membrane</keyword>
<dbReference type="GO" id="GO:0007165">
    <property type="term" value="P:signal transduction"/>
    <property type="evidence" value="ECO:0007669"/>
    <property type="project" value="UniProtKB-KW"/>
</dbReference>
<dbReference type="Proteomes" id="UP001321786">
    <property type="component" value="Chromosome"/>
</dbReference>
<evidence type="ECO:0000256" key="8">
    <source>
        <dbReference type="ARBA" id="ARBA00029447"/>
    </source>
</evidence>
<dbReference type="Gene3D" id="3.30.450.20">
    <property type="entry name" value="PAS domain"/>
    <property type="match status" value="1"/>
</dbReference>
<dbReference type="PROSITE" id="PS50111">
    <property type="entry name" value="CHEMOTAXIS_TRANSDUC_2"/>
    <property type="match status" value="1"/>
</dbReference>
<keyword evidence="5 10" id="KW-1133">Transmembrane helix</keyword>
<evidence type="ECO:0000259" key="12">
    <source>
        <dbReference type="PROSITE" id="PS50885"/>
    </source>
</evidence>
<dbReference type="GO" id="GO:0005886">
    <property type="term" value="C:plasma membrane"/>
    <property type="evidence" value="ECO:0007669"/>
    <property type="project" value="UniProtKB-SubCell"/>
</dbReference>
<dbReference type="AlphaFoldDB" id="A0AAU9E0K2"/>
<dbReference type="InterPro" id="IPR004089">
    <property type="entry name" value="MCPsignal_dom"/>
</dbReference>